<keyword evidence="2" id="KW-1133">Transmembrane helix</keyword>
<dbReference type="Proteomes" id="UP000186108">
    <property type="component" value="Chromosome"/>
</dbReference>
<dbReference type="AlphaFoldDB" id="A0A1B1K168"/>
<keyword evidence="2" id="KW-0472">Membrane</keyword>
<sequence>MRYGDCGGGIAGWVWVFGALLVVGLLLLMVAGGLLTYRATSRPDSHLTGRTGRHPAPPAGQARAREILDESFARGEIDAEEFGDRRRMLDGGD</sequence>
<evidence type="ECO:0000313" key="4">
    <source>
        <dbReference type="Proteomes" id="UP000186108"/>
    </source>
</evidence>
<evidence type="ECO:0008006" key="5">
    <source>
        <dbReference type="Google" id="ProtNLM"/>
    </source>
</evidence>
<reference evidence="3 4" key="1">
    <citation type="submission" date="2014-07" db="EMBL/GenBank/DDBJ databases">
        <authorList>
            <person name="Zhang J.E."/>
            <person name="Yang H."/>
            <person name="Guo J."/>
            <person name="Deng Z."/>
            <person name="Luo H."/>
            <person name="Luo M."/>
            <person name="Zhao B."/>
        </authorList>
    </citation>
    <scope>NUCLEOTIDE SEQUENCE [LARGE SCALE GENOMIC DNA]</scope>
    <source>
        <strain evidence="3 4">1CP</strain>
    </source>
</reference>
<protein>
    <recommendedName>
        <fullName evidence="5">SHOCT domain-containing protein</fullName>
    </recommendedName>
</protein>
<organism evidence="3 4">
    <name type="scientific">Rhodococcus opacus</name>
    <name type="common">Nocardia opaca</name>
    <dbReference type="NCBI Taxonomy" id="37919"/>
    <lineage>
        <taxon>Bacteria</taxon>
        <taxon>Bacillati</taxon>
        <taxon>Actinomycetota</taxon>
        <taxon>Actinomycetes</taxon>
        <taxon>Mycobacteriales</taxon>
        <taxon>Nocardiaceae</taxon>
        <taxon>Rhodococcus</taxon>
    </lineage>
</organism>
<gene>
    <name evidence="3" type="ORF">R1CP_07930</name>
</gene>
<dbReference type="RefSeq" id="WP_065489700.1">
    <property type="nucleotide sequence ID" value="NZ_CP009111.1"/>
</dbReference>
<evidence type="ECO:0000313" key="3">
    <source>
        <dbReference type="EMBL" id="ANS26307.1"/>
    </source>
</evidence>
<dbReference type="PATRIC" id="fig|37919.13.peg.1628"/>
<feature type="transmembrane region" description="Helical" evidence="2">
    <location>
        <begin position="12"/>
        <end position="37"/>
    </location>
</feature>
<evidence type="ECO:0000256" key="1">
    <source>
        <dbReference type="SAM" id="MobiDB-lite"/>
    </source>
</evidence>
<keyword evidence="2" id="KW-0812">Transmembrane</keyword>
<evidence type="ECO:0000256" key="2">
    <source>
        <dbReference type="SAM" id="Phobius"/>
    </source>
</evidence>
<proteinExistence type="predicted"/>
<dbReference type="EMBL" id="CP009111">
    <property type="protein sequence ID" value="ANS26307.1"/>
    <property type="molecule type" value="Genomic_DNA"/>
</dbReference>
<accession>A0A1B1K168</accession>
<name>A0A1B1K168_RHOOP</name>
<feature type="region of interest" description="Disordered" evidence="1">
    <location>
        <begin position="41"/>
        <end position="62"/>
    </location>
</feature>